<organism evidence="3 4">
    <name type="scientific">Allomyces macrogynus (strain ATCC 38327)</name>
    <name type="common">Allomyces javanicus var. macrogynus</name>
    <dbReference type="NCBI Taxonomy" id="578462"/>
    <lineage>
        <taxon>Eukaryota</taxon>
        <taxon>Fungi</taxon>
        <taxon>Fungi incertae sedis</taxon>
        <taxon>Blastocladiomycota</taxon>
        <taxon>Blastocladiomycetes</taxon>
        <taxon>Blastocladiales</taxon>
        <taxon>Blastocladiaceae</taxon>
        <taxon>Allomyces</taxon>
    </lineage>
</organism>
<proteinExistence type="predicted"/>
<dbReference type="AlphaFoldDB" id="A0A0L0TDG0"/>
<name>A0A0L0TDG0_ALLM3</name>
<evidence type="ECO:0000256" key="1">
    <source>
        <dbReference type="SAM" id="MobiDB-lite"/>
    </source>
</evidence>
<dbReference type="EMBL" id="GG745383">
    <property type="protein sequence ID" value="KNE72762.1"/>
    <property type="molecule type" value="Genomic_DNA"/>
</dbReference>
<reference evidence="3 4" key="1">
    <citation type="submission" date="2009-11" db="EMBL/GenBank/DDBJ databases">
        <title>Annotation of Allomyces macrogynus ATCC 38327.</title>
        <authorList>
            <consortium name="The Broad Institute Genome Sequencing Platform"/>
            <person name="Russ C."/>
            <person name="Cuomo C."/>
            <person name="Burger G."/>
            <person name="Gray M.W."/>
            <person name="Holland P.W.H."/>
            <person name="King N."/>
            <person name="Lang F.B.F."/>
            <person name="Roger A.J."/>
            <person name="Ruiz-Trillo I."/>
            <person name="Young S.K."/>
            <person name="Zeng Q."/>
            <person name="Gargeya S."/>
            <person name="Fitzgerald M."/>
            <person name="Haas B."/>
            <person name="Abouelleil A."/>
            <person name="Alvarado L."/>
            <person name="Arachchi H.M."/>
            <person name="Berlin A."/>
            <person name="Chapman S.B."/>
            <person name="Gearin G."/>
            <person name="Goldberg J."/>
            <person name="Griggs A."/>
            <person name="Gujja S."/>
            <person name="Hansen M."/>
            <person name="Heiman D."/>
            <person name="Howarth C."/>
            <person name="Larimer J."/>
            <person name="Lui A."/>
            <person name="MacDonald P.J.P."/>
            <person name="McCowen C."/>
            <person name="Montmayeur A."/>
            <person name="Murphy C."/>
            <person name="Neiman D."/>
            <person name="Pearson M."/>
            <person name="Priest M."/>
            <person name="Roberts A."/>
            <person name="Saif S."/>
            <person name="Shea T."/>
            <person name="Sisk P."/>
            <person name="Stolte C."/>
            <person name="Sykes S."/>
            <person name="Wortman J."/>
            <person name="Nusbaum C."/>
            <person name="Birren B."/>
        </authorList>
    </citation>
    <scope>NUCLEOTIDE SEQUENCE [LARGE SCALE GENOMIC DNA]</scope>
    <source>
        <strain evidence="3 4">ATCC 38327</strain>
    </source>
</reference>
<evidence type="ECO:0000313" key="3">
    <source>
        <dbReference type="EMBL" id="KNE72762.1"/>
    </source>
</evidence>
<dbReference type="VEuPathDB" id="FungiDB:AMAG_17090"/>
<dbReference type="eggNOG" id="ENOG502SYXN">
    <property type="taxonomic scope" value="Eukaryota"/>
</dbReference>
<keyword evidence="2" id="KW-0472">Membrane</keyword>
<protein>
    <submittedName>
        <fullName evidence="3">Uncharacterized protein</fullName>
    </submittedName>
</protein>
<feature type="region of interest" description="Disordered" evidence="1">
    <location>
        <begin position="147"/>
        <end position="166"/>
    </location>
</feature>
<feature type="transmembrane region" description="Helical" evidence="2">
    <location>
        <begin position="6"/>
        <end position="24"/>
    </location>
</feature>
<feature type="transmembrane region" description="Helical" evidence="2">
    <location>
        <begin position="307"/>
        <end position="326"/>
    </location>
</feature>
<feature type="transmembrane region" description="Helical" evidence="2">
    <location>
        <begin position="254"/>
        <end position="271"/>
    </location>
</feature>
<feature type="region of interest" description="Disordered" evidence="1">
    <location>
        <begin position="61"/>
        <end position="82"/>
    </location>
</feature>
<accession>A0A0L0TDG0</accession>
<reference evidence="4" key="2">
    <citation type="submission" date="2009-11" db="EMBL/GenBank/DDBJ databases">
        <title>The Genome Sequence of Allomyces macrogynus strain ATCC 38327.</title>
        <authorList>
            <consortium name="The Broad Institute Genome Sequencing Platform"/>
            <person name="Russ C."/>
            <person name="Cuomo C."/>
            <person name="Shea T."/>
            <person name="Young S.K."/>
            <person name="Zeng Q."/>
            <person name="Koehrsen M."/>
            <person name="Haas B."/>
            <person name="Borodovsky M."/>
            <person name="Guigo R."/>
            <person name="Alvarado L."/>
            <person name="Berlin A."/>
            <person name="Borenstein D."/>
            <person name="Chen Z."/>
            <person name="Engels R."/>
            <person name="Freedman E."/>
            <person name="Gellesch M."/>
            <person name="Goldberg J."/>
            <person name="Griggs A."/>
            <person name="Gujja S."/>
            <person name="Heiman D."/>
            <person name="Hepburn T."/>
            <person name="Howarth C."/>
            <person name="Jen D."/>
            <person name="Larson L."/>
            <person name="Lewis B."/>
            <person name="Mehta T."/>
            <person name="Park D."/>
            <person name="Pearson M."/>
            <person name="Roberts A."/>
            <person name="Saif S."/>
            <person name="Shenoy N."/>
            <person name="Sisk P."/>
            <person name="Stolte C."/>
            <person name="Sykes S."/>
            <person name="Walk T."/>
            <person name="White J."/>
            <person name="Yandava C."/>
            <person name="Burger G."/>
            <person name="Gray M.W."/>
            <person name="Holland P.W.H."/>
            <person name="King N."/>
            <person name="Lang F.B.F."/>
            <person name="Roger A.J."/>
            <person name="Ruiz-Trillo I."/>
            <person name="Lander E."/>
            <person name="Nusbaum C."/>
        </authorList>
    </citation>
    <scope>NUCLEOTIDE SEQUENCE [LARGE SCALE GENOMIC DNA]</scope>
    <source>
        <strain evidence="4">ATCC 38327</strain>
    </source>
</reference>
<gene>
    <name evidence="3" type="ORF">AMAG_17090</name>
</gene>
<dbReference type="Proteomes" id="UP000054350">
    <property type="component" value="Unassembled WGS sequence"/>
</dbReference>
<feature type="compositionally biased region" description="Low complexity" evidence="1">
    <location>
        <begin position="67"/>
        <end position="82"/>
    </location>
</feature>
<feature type="transmembrane region" description="Helical" evidence="2">
    <location>
        <begin position="283"/>
        <end position="300"/>
    </location>
</feature>
<keyword evidence="2" id="KW-1133">Transmembrane helix</keyword>
<keyword evidence="4" id="KW-1185">Reference proteome</keyword>
<evidence type="ECO:0000256" key="2">
    <source>
        <dbReference type="SAM" id="Phobius"/>
    </source>
</evidence>
<feature type="transmembrane region" description="Helical" evidence="2">
    <location>
        <begin position="388"/>
        <end position="409"/>
    </location>
</feature>
<dbReference type="OrthoDB" id="2121269at2759"/>
<sequence>MFSTDLHIAFNWAALACTTIALVARVPAIQRRFPLPLSVAHYDRGQNDEIMWGRRSRRASLLPPVNSTQPANPTPNPTTTFSATDTITATSRRRRASSVVASAVSGALASLFDRNHGPTVPSRVPENAIFETTRPAPPLSITTCVDGEHDAPPTVPGTFPGTPFARSRSPSIAPRTISAATAPSTEPPPWSGAWCVHVVPRRLFMAYLVAHTILYAAELTLTTIIHTFPTMALHHAVALLLFTHFGRHLPHTWPFLHPLHLLPFVIHALYWATLPDMEPDTSAFLLAAYNLALVAAAIHARRSLHRALDAVAAVAVAVAAVNYWTYCWEFDGGWCVASAGGTDGSAVAVRVRDMVVRGWTDSNSAEDEGRWGAAMVGRETARDLHAQWMAGVVNAWFASAAGWVLLGVVDLARL</sequence>
<evidence type="ECO:0000313" key="4">
    <source>
        <dbReference type="Proteomes" id="UP000054350"/>
    </source>
</evidence>
<feature type="transmembrane region" description="Helical" evidence="2">
    <location>
        <begin position="199"/>
        <end position="217"/>
    </location>
</feature>
<keyword evidence="2" id="KW-0812">Transmembrane</keyword>